<feature type="compositionally biased region" description="Polar residues" evidence="1">
    <location>
        <begin position="1298"/>
        <end position="1310"/>
    </location>
</feature>
<dbReference type="EMBL" id="SDIL01000021">
    <property type="protein sequence ID" value="RXK40216.1"/>
    <property type="molecule type" value="Genomic_DNA"/>
</dbReference>
<dbReference type="GO" id="GO:0070390">
    <property type="term" value="C:transcription export complex 2"/>
    <property type="evidence" value="ECO:0007669"/>
    <property type="project" value="TreeGrafter"/>
</dbReference>
<dbReference type="Proteomes" id="UP000289152">
    <property type="component" value="Unassembled WGS sequence"/>
</dbReference>
<evidence type="ECO:0000256" key="1">
    <source>
        <dbReference type="SAM" id="MobiDB-lite"/>
    </source>
</evidence>
<dbReference type="InParanoid" id="A0A4Q1BQK5"/>
<dbReference type="FunCoup" id="A0A4Q1BQK5">
    <property type="interactions" value="152"/>
</dbReference>
<feature type="region of interest" description="Disordered" evidence="1">
    <location>
        <begin position="620"/>
        <end position="649"/>
    </location>
</feature>
<dbReference type="PANTHER" id="PTHR12436">
    <property type="entry name" value="80 KDA MCM3-ASSOCIATED PROTEIN"/>
    <property type="match status" value="1"/>
</dbReference>
<comment type="caution">
    <text evidence="3">The sequence shown here is derived from an EMBL/GenBank/DDBJ whole genome shotgun (WGS) entry which is preliminary data.</text>
</comment>
<feature type="compositionally biased region" description="Polar residues" evidence="1">
    <location>
        <begin position="1"/>
        <end position="12"/>
    </location>
</feature>
<feature type="compositionally biased region" description="Low complexity" evidence="1">
    <location>
        <begin position="1281"/>
        <end position="1293"/>
    </location>
</feature>
<feature type="domain" description="SAC3/GANP/THP3 conserved" evidence="2">
    <location>
        <begin position="80"/>
        <end position="378"/>
    </location>
</feature>
<dbReference type="VEuPathDB" id="FungiDB:TREMEDRAFT_64621"/>
<dbReference type="Pfam" id="PF03399">
    <property type="entry name" value="SAC3_GANP"/>
    <property type="match status" value="1"/>
</dbReference>
<evidence type="ECO:0000259" key="2">
    <source>
        <dbReference type="Pfam" id="PF03399"/>
    </source>
</evidence>
<keyword evidence="4" id="KW-1185">Reference proteome</keyword>
<dbReference type="Gene3D" id="1.25.40.990">
    <property type="match status" value="1"/>
</dbReference>
<dbReference type="InterPro" id="IPR005062">
    <property type="entry name" value="SAC3/GANP/THP3_conserved"/>
</dbReference>
<dbReference type="GO" id="GO:0006406">
    <property type="term" value="P:mRNA export from nucleus"/>
    <property type="evidence" value="ECO:0007669"/>
    <property type="project" value="TreeGrafter"/>
</dbReference>
<protein>
    <recommendedName>
        <fullName evidence="2">SAC3/GANP/THP3 conserved domain-containing protein</fullName>
    </recommendedName>
</protein>
<dbReference type="OrthoDB" id="264795at2759"/>
<gene>
    <name evidence="3" type="ORF">M231_02490</name>
</gene>
<dbReference type="PANTHER" id="PTHR12436:SF3">
    <property type="entry name" value="GERMINAL-CENTER ASSOCIATED NUCLEAR PROTEIN"/>
    <property type="match status" value="1"/>
</dbReference>
<dbReference type="GO" id="GO:0005737">
    <property type="term" value="C:cytoplasm"/>
    <property type="evidence" value="ECO:0007669"/>
    <property type="project" value="TreeGrafter"/>
</dbReference>
<sequence length="1385" mass="154418">MANLTALESGNPDSDDESRKASRLAARAARFSQKLPGNRYKELEEMRAKQRKAFEQSGQIKTGKIELEDAVDMRGTCETMCSEYEREFREYTREVHPFEAGPSKRIDPQKAVAAYSRSDAGAGHGDSAILPSDLRTPQTLVKTLDYLFSKVMLIQPPLTGATSSYSRARKALGYSAGFIRDRTRAIRKEFAMQSSWGHEEAINSYERIARWHILCLRELQEETGTNTDMHIDSAELGRCFTSLRQQYNDRREETGLEMPCPNEPEFRAYMLIFDLAHKSVSIPIAELPQVILDHPLVKIAWNIRNTAQRNFDSQKEGSKLNAELGSNLITQYVRLLKDKRVPFLLACLVEIRLREMRRSALRSLNRTYPRLRTEPIRVNEAGEVVERKMVLISTLEQLLGCEEQESEDSAWDDVERGDGKPSTEVVEIVQRFGLEVYNGPQGPIGALINSGAPFNDNKDAPYTKRWKLITAKNPSASYVDIVNGLAGVQVEGGRSYHSLPTIVVPPTRTQPPVVTHFNFGPITTPKKSPPKSTFNFLSTASTALALPPSITTPSQAPSFPLLPSATSAKLPPTIAPSNKAPQFNFKFTPATPLPPPSASPAPLFTQPGLFSNLSQSAGTTITSLRSPPKSLLATSQPPAAPPVKSDPIPTHTQIISTRVVSRKSGLSPTERQRRLDTAPTLSSDLISEVIDRLLDNSRPMFRKILKQELAAREYSTAKNLRKEKIEDWSRDIFSMIHEEIVYDICKQAILVEIGKRAMLRRTLRHWKRWARRKRLLREDAERQRQEAFDRLSIMGVGPSGSMIGWSDGLATPLTENGELPGERKDEFEIDMALHQSLISIFTAEDIAFKSQLMEVSTRAVFCVGIDEQVEKTKDQFYTPSTFFHSIARYVAPLLNPSKTPTTMTAFTIQQQLPDRPLSQWRTILSSAKQSGSPPPDEAERWLAGKLLPRLSNEFEYEGIIFDAVKVDRYDPPSGEYTGLVVFEVPLRTNDEGQIDGNVGDAQDRMTGLVYLANRGQGAYIPSLLLVTWETESLDEVCDRLDIREDVRSFQNVQILSLESAENVDISFQQCLTRLFPSVTIREKIELSHAEAVNAMLPSWERFLQAVQVLLSTRPMDVGLILNSFGLGVNALMELSKILTSMTKVSLEITKLPSFRADGEDVLSAVENIADYVSQEVFNGLDEINLLVPPLRHAAQRGQALPVPELLHAIALVVFAELNDDTSPLIMIPTTKMPNKRVVLSSLANRYASYMDEVISHIAQFPATLLTSSTSSSSRPTDESLRSSSSQHLPSPSRYPSPSFETHSLTSSPTYPNIPRKTAPSSPPQSFPLSSSSPMIGQMGMGTKRPRESSSPLKQKRRESKALKKAKLLRAMAEVSRTLGEMEIAL</sequence>
<organism evidence="3 4">
    <name type="scientific">Tremella mesenterica</name>
    <name type="common">Jelly fungus</name>
    <dbReference type="NCBI Taxonomy" id="5217"/>
    <lineage>
        <taxon>Eukaryota</taxon>
        <taxon>Fungi</taxon>
        <taxon>Dikarya</taxon>
        <taxon>Basidiomycota</taxon>
        <taxon>Agaricomycotina</taxon>
        <taxon>Tremellomycetes</taxon>
        <taxon>Tremellales</taxon>
        <taxon>Tremellaceae</taxon>
        <taxon>Tremella</taxon>
    </lineage>
</organism>
<evidence type="ECO:0000313" key="4">
    <source>
        <dbReference type="Proteomes" id="UP000289152"/>
    </source>
</evidence>
<feature type="region of interest" description="Disordered" evidence="1">
    <location>
        <begin position="1266"/>
        <end position="1364"/>
    </location>
</feature>
<name>A0A4Q1BQK5_TREME</name>
<feature type="region of interest" description="Disordered" evidence="1">
    <location>
        <begin position="1"/>
        <end position="28"/>
    </location>
</feature>
<feature type="compositionally biased region" description="Basic residues" evidence="1">
    <location>
        <begin position="1353"/>
        <end position="1364"/>
    </location>
</feature>
<evidence type="ECO:0000313" key="3">
    <source>
        <dbReference type="EMBL" id="RXK40216.1"/>
    </source>
</evidence>
<dbReference type="STRING" id="5217.A0A4Q1BQK5"/>
<proteinExistence type="predicted"/>
<accession>A0A4Q1BQK5</accession>
<reference evidence="3 4" key="1">
    <citation type="submission" date="2016-06" db="EMBL/GenBank/DDBJ databases">
        <title>Evolution of pathogenesis and genome organization in the Tremellales.</title>
        <authorList>
            <person name="Cuomo C."/>
            <person name="Litvintseva A."/>
            <person name="Heitman J."/>
            <person name="Chen Y."/>
            <person name="Sun S."/>
            <person name="Springer D."/>
            <person name="Dromer F."/>
            <person name="Young S."/>
            <person name="Zeng Q."/>
            <person name="Chapman S."/>
            <person name="Gujja S."/>
            <person name="Saif S."/>
            <person name="Birren B."/>
        </authorList>
    </citation>
    <scope>NUCLEOTIDE SEQUENCE [LARGE SCALE GENOMIC DNA]</scope>
    <source>
        <strain evidence="3 4">ATCC 28783</strain>
    </source>
</reference>
<dbReference type="InterPro" id="IPR045107">
    <property type="entry name" value="SAC3/GANP/THP3"/>
</dbReference>